<evidence type="ECO:0000256" key="10">
    <source>
        <dbReference type="SAM" id="MobiDB-lite"/>
    </source>
</evidence>
<comment type="caution">
    <text evidence="12">The sequence shown here is derived from an EMBL/GenBank/DDBJ whole genome shotgun (WGS) entry which is preliminary data.</text>
</comment>
<evidence type="ECO:0000256" key="8">
    <source>
        <dbReference type="ARBA" id="ARBA00023132"/>
    </source>
</evidence>
<proteinExistence type="predicted"/>
<feature type="region of interest" description="Disordered" evidence="10">
    <location>
        <begin position="309"/>
        <end position="344"/>
    </location>
</feature>
<feature type="compositionally biased region" description="Low complexity" evidence="10">
    <location>
        <begin position="245"/>
        <end position="268"/>
    </location>
</feature>
<evidence type="ECO:0000256" key="6">
    <source>
        <dbReference type="ARBA" id="ARBA00022990"/>
    </source>
</evidence>
<keyword evidence="5" id="KW-0653">Protein transport</keyword>
<organism evidence="12 13">
    <name type="scientific">Chionoecetes opilio</name>
    <name type="common">Atlantic snow crab</name>
    <name type="synonym">Cancer opilio</name>
    <dbReference type="NCBI Taxonomy" id="41210"/>
    <lineage>
        <taxon>Eukaryota</taxon>
        <taxon>Metazoa</taxon>
        <taxon>Ecdysozoa</taxon>
        <taxon>Arthropoda</taxon>
        <taxon>Crustacea</taxon>
        <taxon>Multicrustacea</taxon>
        <taxon>Malacostraca</taxon>
        <taxon>Eumalacostraca</taxon>
        <taxon>Eucarida</taxon>
        <taxon>Decapoda</taxon>
        <taxon>Pleocyemata</taxon>
        <taxon>Brachyura</taxon>
        <taxon>Eubrachyura</taxon>
        <taxon>Majoidea</taxon>
        <taxon>Majidae</taxon>
        <taxon>Chionoecetes</taxon>
    </lineage>
</organism>
<evidence type="ECO:0000313" key="13">
    <source>
        <dbReference type="Proteomes" id="UP000770661"/>
    </source>
</evidence>
<evidence type="ECO:0000256" key="5">
    <source>
        <dbReference type="ARBA" id="ARBA00022927"/>
    </source>
</evidence>
<name>A0A8J4XUX2_CHIOP</name>
<evidence type="ECO:0000256" key="4">
    <source>
        <dbReference type="ARBA" id="ARBA00022816"/>
    </source>
</evidence>
<keyword evidence="6" id="KW-0007">Acetylation</keyword>
<feature type="compositionally biased region" description="Polar residues" evidence="10">
    <location>
        <begin position="99"/>
        <end position="117"/>
    </location>
</feature>
<dbReference type="GO" id="GO:0051028">
    <property type="term" value="P:mRNA transport"/>
    <property type="evidence" value="ECO:0007669"/>
    <property type="project" value="UniProtKB-KW"/>
</dbReference>
<feature type="region of interest" description="Disordered" evidence="10">
    <location>
        <begin position="1"/>
        <end position="159"/>
    </location>
</feature>
<dbReference type="InterPro" id="IPR045255">
    <property type="entry name" value="RanBP1-like"/>
</dbReference>
<dbReference type="GO" id="GO:0005643">
    <property type="term" value="C:nuclear pore"/>
    <property type="evidence" value="ECO:0007669"/>
    <property type="project" value="UniProtKB-SubCell"/>
</dbReference>
<dbReference type="OrthoDB" id="10062131at2759"/>
<dbReference type="SUPFAM" id="SSF50729">
    <property type="entry name" value="PH domain-like"/>
    <property type="match status" value="1"/>
</dbReference>
<keyword evidence="13" id="KW-1185">Reference proteome</keyword>
<protein>
    <submittedName>
        <fullName evidence="12">Nuclear pore complex protein Nup50</fullName>
    </submittedName>
</protein>
<dbReference type="EMBL" id="JACEEZ010022629">
    <property type="protein sequence ID" value="KAG0712229.1"/>
    <property type="molecule type" value="Genomic_DNA"/>
</dbReference>
<evidence type="ECO:0000256" key="9">
    <source>
        <dbReference type="ARBA" id="ARBA00023242"/>
    </source>
</evidence>
<evidence type="ECO:0000256" key="1">
    <source>
        <dbReference type="ARBA" id="ARBA00004567"/>
    </source>
</evidence>
<dbReference type="SMART" id="SM00160">
    <property type="entry name" value="RanBD"/>
    <property type="match status" value="1"/>
</dbReference>
<comment type="subcellular location">
    <subcellularLocation>
        <location evidence="1">Nucleus</location>
        <location evidence="1">Nuclear pore complex</location>
    </subcellularLocation>
</comment>
<dbReference type="CDD" id="cd13170">
    <property type="entry name" value="RanBD_NUP50"/>
    <property type="match status" value="1"/>
</dbReference>
<keyword evidence="2" id="KW-0813">Transport</keyword>
<feature type="compositionally biased region" description="Basic and acidic residues" evidence="10">
    <location>
        <begin position="1"/>
        <end position="14"/>
    </location>
</feature>
<evidence type="ECO:0000256" key="7">
    <source>
        <dbReference type="ARBA" id="ARBA00023010"/>
    </source>
</evidence>
<keyword evidence="3" id="KW-0677">Repeat</keyword>
<dbReference type="Pfam" id="PF00638">
    <property type="entry name" value="Ran_BP1"/>
    <property type="match status" value="1"/>
</dbReference>
<evidence type="ECO:0000256" key="2">
    <source>
        <dbReference type="ARBA" id="ARBA00022448"/>
    </source>
</evidence>
<keyword evidence="9" id="KW-0539">Nucleus</keyword>
<keyword evidence="8" id="KW-0906">Nuclear pore complex</keyword>
<feature type="domain" description="RanBD1" evidence="11">
    <location>
        <begin position="340"/>
        <end position="464"/>
    </location>
</feature>
<feature type="compositionally biased region" description="Basic and acidic residues" evidence="10">
    <location>
        <begin position="222"/>
        <end position="238"/>
    </location>
</feature>
<dbReference type="Gene3D" id="2.30.29.30">
    <property type="entry name" value="Pleckstrin-homology domain (PH domain)/Phosphotyrosine-binding domain (PTB)"/>
    <property type="match status" value="1"/>
</dbReference>
<keyword evidence="4" id="KW-0509">mRNA transport</keyword>
<feature type="compositionally biased region" description="Polar residues" evidence="10">
    <location>
        <begin position="73"/>
        <end position="83"/>
    </location>
</feature>
<keyword evidence="7" id="KW-0811">Translocation</keyword>
<gene>
    <name evidence="12" type="primary">NUP50</name>
    <name evidence="12" type="ORF">GWK47_018945</name>
</gene>
<dbReference type="InterPro" id="IPR015007">
    <property type="entry name" value="NUP2/50/61"/>
</dbReference>
<evidence type="ECO:0000259" key="11">
    <source>
        <dbReference type="SMART" id="SM00160"/>
    </source>
</evidence>
<dbReference type="PANTHER" id="PTHR23138">
    <property type="entry name" value="RAN BINDING PROTEIN"/>
    <property type="match status" value="1"/>
</dbReference>
<feature type="compositionally biased region" description="Polar residues" evidence="10">
    <location>
        <begin position="124"/>
        <end position="153"/>
    </location>
</feature>
<feature type="compositionally biased region" description="Low complexity" evidence="10">
    <location>
        <begin position="309"/>
        <end position="333"/>
    </location>
</feature>
<dbReference type="InterPro" id="IPR011993">
    <property type="entry name" value="PH-like_dom_sf"/>
</dbReference>
<accession>A0A8J4XUX2</accession>
<reference evidence="12" key="1">
    <citation type="submission" date="2020-07" db="EMBL/GenBank/DDBJ databases">
        <title>The High-quality genome of the commercially important snow crab, Chionoecetes opilio.</title>
        <authorList>
            <person name="Jeong J.-H."/>
            <person name="Ryu S."/>
        </authorList>
    </citation>
    <scope>NUCLEOTIDE SEQUENCE</scope>
    <source>
        <strain evidence="12">MADBK_172401_WGS</strain>
        <tissue evidence="12">Digestive gland</tissue>
    </source>
</reference>
<dbReference type="PANTHER" id="PTHR23138:SF141">
    <property type="entry name" value="NUCLEAR PORE COMPLEX PROTEIN NUP50"/>
    <property type="match status" value="1"/>
</dbReference>
<evidence type="ECO:0000256" key="3">
    <source>
        <dbReference type="ARBA" id="ARBA00022737"/>
    </source>
</evidence>
<evidence type="ECO:0000313" key="12">
    <source>
        <dbReference type="EMBL" id="KAG0712229.1"/>
    </source>
</evidence>
<dbReference type="Proteomes" id="UP000770661">
    <property type="component" value="Unassembled WGS sequence"/>
</dbReference>
<dbReference type="AlphaFoldDB" id="A0A8J4XUX2"/>
<dbReference type="Pfam" id="PF08911">
    <property type="entry name" value="NUP50"/>
    <property type="match status" value="1"/>
</dbReference>
<dbReference type="InterPro" id="IPR000156">
    <property type="entry name" value="Ran_bind_dom"/>
</dbReference>
<dbReference type="GO" id="GO:0006606">
    <property type="term" value="P:protein import into nucleus"/>
    <property type="evidence" value="ECO:0007669"/>
    <property type="project" value="TreeGrafter"/>
</dbReference>
<feature type="region of interest" description="Disordered" evidence="10">
    <location>
        <begin position="208"/>
        <end position="274"/>
    </location>
</feature>
<sequence>MAKRGANKELNHENWEDEEEPEEMGTFRQASSDQLAGRQIRKARRRGAGPETSPGSGTGIFKGLSNFPAFGSKDSSSQPTFSFLSKDPPAKASFDSFGASKSKSPLAFTTKSDTSSPEKLATIPTFSFTKDSSSGPKALESKTNGIGASQANIDPSGKKGNKLFLSHLKSLNEGVVKWVKQHLDTNPHVNLSPVFDDYKKHFDELTKKYPSVGDGEGDEAETEKVGLSKDKASEKENQPLEPLKTTFSFGTSLSSSSEKSVFGGSSASPEKKTGMAAPVKPAFTFGSGGFGDKKSSEKLLFSGSSSIFGGLSSSSSSTTTTTTDSAAKGTTEGDPGEPTDEPPKVEVNEVKEEGAVYEKKCKLYYMKDGAYVEKGVGTVFLKLTGEKTQLLIRAYTNLGNILLNILLTPSIPTARAGKNGVMIACIPNPPLLASSKGSTETVKMLIRVKTAEDADALNDKINEHKK</sequence>